<feature type="domain" description="SGNH" evidence="3">
    <location>
        <begin position="413"/>
        <end position="625"/>
    </location>
</feature>
<dbReference type="PANTHER" id="PTHR23028:SF53">
    <property type="entry name" value="ACYL_TRANSF_3 DOMAIN-CONTAINING PROTEIN"/>
    <property type="match status" value="1"/>
</dbReference>
<dbReference type="PANTHER" id="PTHR23028">
    <property type="entry name" value="ACETYLTRANSFERASE"/>
    <property type="match status" value="1"/>
</dbReference>
<dbReference type="InterPro" id="IPR050879">
    <property type="entry name" value="Acyltransferase_3"/>
</dbReference>
<feature type="transmembrane region" description="Helical" evidence="1">
    <location>
        <begin position="312"/>
        <end position="328"/>
    </location>
</feature>
<feature type="transmembrane region" description="Helical" evidence="1">
    <location>
        <begin position="135"/>
        <end position="157"/>
    </location>
</feature>
<feature type="transmembrane region" description="Helical" evidence="1">
    <location>
        <begin position="349"/>
        <end position="369"/>
    </location>
</feature>
<dbReference type="STRING" id="1034943.BN59_01425"/>
<gene>
    <name evidence="4" type="primary">oatA_3</name>
    <name evidence="4" type="ORF">BN59_01425</name>
</gene>
<dbReference type="Pfam" id="PF01757">
    <property type="entry name" value="Acyl_transf_3"/>
    <property type="match status" value="1"/>
</dbReference>
<dbReference type="eggNOG" id="COG1835">
    <property type="taxonomic scope" value="Bacteria"/>
</dbReference>
<feature type="domain" description="Acyltransferase 3" evidence="2">
    <location>
        <begin position="9"/>
        <end position="328"/>
    </location>
</feature>
<dbReference type="InterPro" id="IPR043968">
    <property type="entry name" value="SGNH"/>
</dbReference>
<feature type="transmembrane region" description="Helical" evidence="1">
    <location>
        <begin position="36"/>
        <end position="54"/>
    </location>
</feature>
<sequence>MERIRYREDINGLRGIAVLAVLFFHLNLGILPGGYVGVDVFFVISGYLISSIIYREILNNRFSLTTFYERRAKRILPALFSTILLCSLMAYWQLFPIELVSFAKSVMASALFSANIYFYSSLGYFSPAADEIPLLHLWSLGIEEQFYILFPFLLMFLARKSFKVLVITIISCLVISLILSQWMLYSRPTAAFYLLPFRAFELLIGSLVAIGQLPRLSGKQLPFIVSATGFGGILYAIFLFNPQTRFPGFAALLPCIGTALVIWAGEQACPLLNKMISINPWRWVGNISYSLYLMHWPVIVFTKRFYPHTEHFIYPVIVITLSFILAYLNYTFIEQRFRHLRPQLNPQKVLAGSAALIFLVALTSSLTIYKHGFPDKRNKRLNKILAYVNYDYKPGYHYGTCFLDENQNPDQVDIADCLPQEPQNKSAILWGDSHAAHLYEAFKENLATKGYSTGLLSASACPPIIDMDVTARPYCRRFNEIAFANILKIKPKILILSAIWFADPHTMDMLEKTIQRLAKEKIQIVILGISPIYKANVPLLIANFLVMKIPMQPTKDMLDVEFLARTDKIMLKRFGGRNDIQYISIMDSFCSDYICPLMTKAEVPLYYDGAHFTAAGSKLVVKELSPLILGA</sequence>
<keyword evidence="5" id="KW-1185">Reference proteome</keyword>
<feature type="transmembrane region" description="Helical" evidence="1">
    <location>
        <begin position="286"/>
        <end position="306"/>
    </location>
</feature>
<evidence type="ECO:0000259" key="3">
    <source>
        <dbReference type="Pfam" id="PF19040"/>
    </source>
</evidence>
<feature type="transmembrane region" description="Helical" evidence="1">
    <location>
        <begin position="246"/>
        <end position="265"/>
    </location>
</feature>
<accession>A0A078KZG7</accession>
<dbReference type="Pfam" id="PF19040">
    <property type="entry name" value="SGNH"/>
    <property type="match status" value="1"/>
</dbReference>
<protein>
    <submittedName>
        <fullName evidence="4">O-acetyltransferase OatA</fullName>
    </submittedName>
</protein>
<dbReference type="AlphaFoldDB" id="A0A078KZG7"/>
<dbReference type="Proteomes" id="UP000044071">
    <property type="component" value="Unassembled WGS sequence"/>
</dbReference>
<dbReference type="EMBL" id="CCSB01000001">
    <property type="protein sequence ID" value="CDZ77143.1"/>
    <property type="molecule type" value="Genomic_DNA"/>
</dbReference>
<reference evidence="4 5" key="1">
    <citation type="submission" date="2014-06" db="EMBL/GenBank/DDBJ databases">
        <authorList>
            <person name="Urmite Genomes Urmite Genomes"/>
        </authorList>
    </citation>
    <scope>NUCLEOTIDE SEQUENCE [LARGE SCALE GENOMIC DNA]</scope>
</reference>
<feature type="transmembrane region" description="Helical" evidence="1">
    <location>
        <begin position="164"/>
        <end position="184"/>
    </location>
</feature>
<evidence type="ECO:0000313" key="4">
    <source>
        <dbReference type="EMBL" id="CDZ77143.1"/>
    </source>
</evidence>
<organism evidence="4 5">
    <name type="scientific">Legionella massiliensis</name>
    <dbReference type="NCBI Taxonomy" id="1034943"/>
    <lineage>
        <taxon>Bacteria</taxon>
        <taxon>Pseudomonadati</taxon>
        <taxon>Pseudomonadota</taxon>
        <taxon>Gammaproteobacteria</taxon>
        <taxon>Legionellales</taxon>
        <taxon>Legionellaceae</taxon>
        <taxon>Legionella</taxon>
    </lineage>
</organism>
<dbReference type="GO" id="GO:0016020">
    <property type="term" value="C:membrane"/>
    <property type="evidence" value="ECO:0007669"/>
    <property type="project" value="TreeGrafter"/>
</dbReference>
<keyword evidence="1" id="KW-1133">Transmembrane helix</keyword>
<keyword evidence="4" id="KW-0808">Transferase</keyword>
<evidence type="ECO:0000259" key="2">
    <source>
        <dbReference type="Pfam" id="PF01757"/>
    </source>
</evidence>
<feature type="transmembrane region" description="Helical" evidence="1">
    <location>
        <begin position="75"/>
        <end position="94"/>
    </location>
</feature>
<dbReference type="InterPro" id="IPR002656">
    <property type="entry name" value="Acyl_transf_3_dom"/>
</dbReference>
<feature type="transmembrane region" description="Helical" evidence="1">
    <location>
        <begin position="12"/>
        <end position="30"/>
    </location>
</feature>
<keyword evidence="1" id="KW-0472">Membrane</keyword>
<evidence type="ECO:0000256" key="1">
    <source>
        <dbReference type="SAM" id="Phobius"/>
    </source>
</evidence>
<evidence type="ECO:0000313" key="5">
    <source>
        <dbReference type="Proteomes" id="UP000044071"/>
    </source>
</evidence>
<proteinExistence type="predicted"/>
<dbReference type="GO" id="GO:0016747">
    <property type="term" value="F:acyltransferase activity, transferring groups other than amino-acyl groups"/>
    <property type="evidence" value="ECO:0007669"/>
    <property type="project" value="InterPro"/>
</dbReference>
<name>A0A078KZG7_9GAMM</name>
<feature type="transmembrane region" description="Helical" evidence="1">
    <location>
        <begin position="221"/>
        <end position="240"/>
    </location>
</feature>
<dbReference type="SUPFAM" id="SSF52266">
    <property type="entry name" value="SGNH hydrolase"/>
    <property type="match status" value="1"/>
</dbReference>
<dbReference type="GO" id="GO:0009103">
    <property type="term" value="P:lipopolysaccharide biosynthetic process"/>
    <property type="evidence" value="ECO:0007669"/>
    <property type="project" value="TreeGrafter"/>
</dbReference>
<keyword evidence="1" id="KW-0812">Transmembrane</keyword>
<dbReference type="RefSeq" id="WP_052403172.1">
    <property type="nucleotide sequence ID" value="NZ_CCVW01000001.1"/>
</dbReference>
<dbReference type="OrthoDB" id="9767863at2"/>